<dbReference type="InterPro" id="IPR038731">
    <property type="entry name" value="RgtA/B/C-like"/>
</dbReference>
<evidence type="ECO:0000256" key="1">
    <source>
        <dbReference type="ARBA" id="ARBA00004651"/>
    </source>
</evidence>
<feature type="transmembrane region" description="Helical" evidence="8">
    <location>
        <begin position="191"/>
        <end position="209"/>
    </location>
</feature>
<keyword evidence="5 8" id="KW-0812">Transmembrane</keyword>
<organism evidence="10 11">
    <name type="scientific">Pendulispora rubella</name>
    <dbReference type="NCBI Taxonomy" id="2741070"/>
    <lineage>
        <taxon>Bacteria</taxon>
        <taxon>Pseudomonadati</taxon>
        <taxon>Myxococcota</taxon>
        <taxon>Myxococcia</taxon>
        <taxon>Myxococcales</taxon>
        <taxon>Sorangiineae</taxon>
        <taxon>Pendulisporaceae</taxon>
        <taxon>Pendulispora</taxon>
    </lineage>
</organism>
<keyword evidence="2" id="KW-1003">Cell membrane</keyword>
<evidence type="ECO:0000256" key="2">
    <source>
        <dbReference type="ARBA" id="ARBA00022475"/>
    </source>
</evidence>
<keyword evidence="7 8" id="KW-0472">Membrane</keyword>
<dbReference type="RefSeq" id="WP_394835522.1">
    <property type="nucleotide sequence ID" value="NZ_CP089929.1"/>
</dbReference>
<evidence type="ECO:0000256" key="7">
    <source>
        <dbReference type="ARBA" id="ARBA00023136"/>
    </source>
</evidence>
<feature type="transmembrane region" description="Helical" evidence="8">
    <location>
        <begin position="566"/>
        <end position="587"/>
    </location>
</feature>
<reference evidence="10" key="1">
    <citation type="submission" date="2021-12" db="EMBL/GenBank/DDBJ databases">
        <title>Discovery of the Pendulisporaceae a myxobacterial family with distinct sporulation behavior and unique specialized metabolism.</title>
        <authorList>
            <person name="Garcia R."/>
            <person name="Popoff A."/>
            <person name="Bader C.D."/>
            <person name="Loehr J."/>
            <person name="Walesch S."/>
            <person name="Walt C."/>
            <person name="Boldt J."/>
            <person name="Bunk B."/>
            <person name="Haeckl F.J.F.P.J."/>
            <person name="Gunesch A.P."/>
            <person name="Birkelbach J."/>
            <person name="Nuebel U."/>
            <person name="Pietschmann T."/>
            <person name="Bach T."/>
            <person name="Mueller R."/>
        </authorList>
    </citation>
    <scope>NUCLEOTIDE SEQUENCE</scope>
    <source>
        <strain evidence="10">MSr11367</strain>
    </source>
</reference>
<dbReference type="EMBL" id="CP089983">
    <property type="protein sequence ID" value="WXB05873.1"/>
    <property type="molecule type" value="Genomic_DNA"/>
</dbReference>
<name>A0ABZ2L4K2_9BACT</name>
<evidence type="ECO:0000313" key="11">
    <source>
        <dbReference type="Proteomes" id="UP001374803"/>
    </source>
</evidence>
<keyword evidence="6 8" id="KW-1133">Transmembrane helix</keyword>
<sequence length="697" mass="75841">MIVAALLSFVLVLRFAVRGVLPAWAVAILAPCTLLAAAWLFVRGKPRQDLWVLALGTSTALPMLGAFSLIDPWETHYGEVAREMIERRDFVSPWWAQDGWFMTKPVLIFWLEALAMVVFGVRTGADGILAGGANPEWALRMPAFALALAGVYILYDGVARTCGRRAGFLGALVLWTMPGFALLTHQATTDMPLIGGVAASLGLLLRALHTPESAQASGRPLAVWVALLTVPQLAIVALAPRLVAGSPHACTLPGQRACAEVALAHPGFSPWLQVALFLPLLVWLLVRIATETRLAHLLALGAWTAAAFAAMAKGPAGLAFPAAGVVLVLVSRRTHRLPETLRLLEIPTGLLLSVMMIGPWYLAIWARHGRGFLDELVMTHMIGRTLTHLHDVNEAEDVGLIYFVRQLGYATFPWSGLLAAAALSFPRRDDGSHRTGARTLLFGSALFTFTLVSAMRTKFHHYVLPAVPPLAMLVGIWLDERLSEAEKPGRRRLLASAVLAFGAACVLALVTRDLGASPSHLMKLFTYRYQRDWPSAQAFAPALVIFGVLTTVASLALAIRPWRRHAVLALGALAVGCTLLLLDGYLVRCAPNGGQRHVMDAYYRARSDTTTPLVAYELNWKGENFYTGNHLAIFLSGGSPMRTWLDAKQRAGEHTFFFVTERSRIRGLRAELGPTRAFEELTDASASAEFALVRAEL</sequence>
<feature type="transmembrane region" description="Helical" evidence="8">
    <location>
        <begin position="294"/>
        <end position="312"/>
    </location>
</feature>
<feature type="transmembrane region" description="Helical" evidence="8">
    <location>
        <begin position="462"/>
        <end position="480"/>
    </location>
</feature>
<keyword evidence="11" id="KW-1185">Reference proteome</keyword>
<feature type="transmembrane region" description="Helical" evidence="8">
    <location>
        <begin position="492"/>
        <end position="511"/>
    </location>
</feature>
<dbReference type="EC" id="2.4.-.-" evidence="10"/>
<protein>
    <submittedName>
        <fullName evidence="10">Glycosyltransferase family 39 protein</fullName>
        <ecNumber evidence="10">2.4.-.-</ecNumber>
    </submittedName>
</protein>
<evidence type="ECO:0000256" key="3">
    <source>
        <dbReference type="ARBA" id="ARBA00022676"/>
    </source>
</evidence>
<evidence type="ECO:0000256" key="8">
    <source>
        <dbReference type="SAM" id="Phobius"/>
    </source>
</evidence>
<evidence type="ECO:0000256" key="4">
    <source>
        <dbReference type="ARBA" id="ARBA00022679"/>
    </source>
</evidence>
<feature type="transmembrane region" description="Helical" evidence="8">
    <location>
        <begin position="407"/>
        <end position="425"/>
    </location>
</feature>
<evidence type="ECO:0000313" key="10">
    <source>
        <dbReference type="EMBL" id="WXB05873.1"/>
    </source>
</evidence>
<dbReference type="InterPro" id="IPR050297">
    <property type="entry name" value="LipidA_mod_glycosyltrf_83"/>
</dbReference>
<feature type="transmembrane region" description="Helical" evidence="8">
    <location>
        <begin position="137"/>
        <end position="155"/>
    </location>
</feature>
<evidence type="ECO:0000256" key="5">
    <source>
        <dbReference type="ARBA" id="ARBA00022692"/>
    </source>
</evidence>
<evidence type="ECO:0000259" key="9">
    <source>
        <dbReference type="Pfam" id="PF13231"/>
    </source>
</evidence>
<feature type="transmembrane region" description="Helical" evidence="8">
    <location>
        <begin position="106"/>
        <end position="125"/>
    </location>
</feature>
<comment type="subcellular location">
    <subcellularLocation>
        <location evidence="1">Cell membrane</location>
        <topology evidence="1">Multi-pass membrane protein</topology>
    </subcellularLocation>
</comment>
<feature type="domain" description="Glycosyltransferase RgtA/B/C/D-like" evidence="9">
    <location>
        <begin position="105"/>
        <end position="214"/>
    </location>
</feature>
<feature type="transmembrane region" description="Helical" evidence="8">
    <location>
        <begin position="167"/>
        <end position="185"/>
    </location>
</feature>
<dbReference type="Proteomes" id="UP001374803">
    <property type="component" value="Chromosome"/>
</dbReference>
<feature type="transmembrane region" description="Helical" evidence="8">
    <location>
        <begin position="221"/>
        <end position="239"/>
    </location>
</feature>
<feature type="transmembrane region" description="Helical" evidence="8">
    <location>
        <begin position="437"/>
        <end position="456"/>
    </location>
</feature>
<keyword evidence="3 10" id="KW-0328">Glycosyltransferase</keyword>
<proteinExistence type="predicted"/>
<feature type="transmembrane region" description="Helical" evidence="8">
    <location>
        <begin position="538"/>
        <end position="559"/>
    </location>
</feature>
<evidence type="ECO:0000256" key="6">
    <source>
        <dbReference type="ARBA" id="ARBA00022989"/>
    </source>
</evidence>
<dbReference type="Pfam" id="PF13231">
    <property type="entry name" value="PMT_2"/>
    <property type="match status" value="1"/>
</dbReference>
<gene>
    <name evidence="10" type="ORF">LVJ94_01170</name>
</gene>
<feature type="transmembrane region" description="Helical" evidence="8">
    <location>
        <begin position="346"/>
        <end position="366"/>
    </location>
</feature>
<feature type="transmembrane region" description="Helical" evidence="8">
    <location>
        <begin position="271"/>
        <end position="289"/>
    </location>
</feature>
<feature type="transmembrane region" description="Helical" evidence="8">
    <location>
        <begin position="24"/>
        <end position="42"/>
    </location>
</feature>
<accession>A0ABZ2L4K2</accession>
<dbReference type="PANTHER" id="PTHR33908:SF11">
    <property type="entry name" value="MEMBRANE PROTEIN"/>
    <property type="match status" value="1"/>
</dbReference>
<feature type="transmembrane region" description="Helical" evidence="8">
    <location>
        <begin position="318"/>
        <end position="334"/>
    </location>
</feature>
<keyword evidence="4 10" id="KW-0808">Transferase</keyword>
<dbReference type="GO" id="GO:0016757">
    <property type="term" value="F:glycosyltransferase activity"/>
    <property type="evidence" value="ECO:0007669"/>
    <property type="project" value="UniProtKB-KW"/>
</dbReference>
<dbReference type="PANTHER" id="PTHR33908">
    <property type="entry name" value="MANNOSYLTRANSFERASE YKCB-RELATED"/>
    <property type="match status" value="1"/>
</dbReference>